<dbReference type="FunFam" id="3.40.50.300:FF:002357">
    <property type="entry name" value="Glutathione S-transferase class-mu 26 kDa isozyme"/>
    <property type="match status" value="1"/>
</dbReference>
<keyword evidence="13" id="KW-0206">Cytoskeleton</keyword>
<organism evidence="17 18">
    <name type="scientific">Candida orthopsilosis (strain 90-125)</name>
    <name type="common">Yeast</name>
    <dbReference type="NCBI Taxonomy" id="1136231"/>
    <lineage>
        <taxon>Eukaryota</taxon>
        <taxon>Fungi</taxon>
        <taxon>Dikarya</taxon>
        <taxon>Ascomycota</taxon>
        <taxon>Saccharomycotina</taxon>
        <taxon>Pichiomycetes</taxon>
        <taxon>Debaryomycetaceae</taxon>
        <taxon>Candida/Lodderomyces clade</taxon>
        <taxon>Candida</taxon>
    </lineage>
</organism>
<dbReference type="GO" id="GO:0051959">
    <property type="term" value="F:dynein light intermediate chain binding"/>
    <property type="evidence" value="ECO:0007669"/>
    <property type="project" value="InterPro"/>
</dbReference>
<dbReference type="Gene3D" id="1.20.140.100">
    <property type="entry name" value="Dynein heavy chain, N-terminal domain 2"/>
    <property type="match status" value="1"/>
</dbReference>
<feature type="domain" description="AAA+ ATPase" evidence="16">
    <location>
        <begin position="2084"/>
        <end position="2308"/>
    </location>
</feature>
<dbReference type="InterPro" id="IPR035706">
    <property type="entry name" value="AAA_9"/>
</dbReference>
<dbReference type="Pfam" id="PF08393">
    <property type="entry name" value="DHC_N2"/>
    <property type="match status" value="1"/>
</dbReference>
<evidence type="ECO:0000256" key="2">
    <source>
        <dbReference type="ARBA" id="ARBA00008887"/>
    </source>
</evidence>
<feature type="domain" description="AAA+ ATPase" evidence="16">
    <location>
        <begin position="2440"/>
        <end position="2590"/>
    </location>
</feature>
<keyword evidence="10" id="KW-0243">Dynein</keyword>
<dbReference type="Gene3D" id="1.10.8.710">
    <property type="match status" value="1"/>
</dbReference>
<dbReference type="Gene3D" id="1.10.472.130">
    <property type="match status" value="1"/>
</dbReference>
<dbReference type="InterPro" id="IPR027417">
    <property type="entry name" value="P-loop_NTPase"/>
</dbReference>
<sequence length="4131" mass="472540">MAPSVEDMGQYQALYDHILDFIKIIDGAEATIEDNGGCIREFSNNHDPDTLLISNERNHNQHKIYNATTSIKPIIDEVESITFVIKSKGALVSDKPFGSQLNIMNIPVSSDANTKELSIDALKSALDLGLLPYYDLITPERGSTLTRKRFNELSSALQTTRTIQIPNLILTTHPKIKSIISGGVVLSQDLFDDIAFINELTTVSNDWINQVQSITKIAHSTLDSTSLRDEIQFWNTVELALASIDKQIKTPEVTTTLEVLSKARKFHVTLSFDNDMGLKEMASTAASYRAFFRDIPIDKLLDGENANYESFKNAVYDVLSHINQKLSLLPISAGVDIVQLLLVDVGTKLRELISKHEIMSLGYTSFMNHQLIVAKTIESIQGKLKLSTTTLRELARRRQEKAKSVTMDKIELDAIDSRLQILTTFRNNHERLIHSVENALAGDEKSKCVRDLLEAYSKYIIPINIVDVSHEGKLVWNMHENAYRQVYNSIFTSVVTKINGFFNNAEQFSDYLNIYHQYFPNLDPAMDGTPSFMTIQDNHKLKILDRAMLEIQWIKEGINTPMNCDYTKVVHNIGLISKLNFYRESLNALLGADWINYSVGSKIDALTSTLIASLNPETAFQRWIANDKVQNPKTMGVVLKQSKRNDGRYTLELNADLEKLHSYEKILILKNLGLNASFLLPYKKQVALFHMAIEIQNIITTITRAFEITPNERTHVFEFVSEDMYKLVPLTKQLSKIEWIHLSQAIDLVHQNDAVLMRSECLVEMQALNCLQEMTQLLMHINTQITKLQNFFIFMEGCLYELKTVHFVAEHFSEILNRLLQKLEEITLDGITLVDNLKSLVYCEIQSCLYERLHDQMTIFYNVLSSEAWESSDNFEKDVSESSSYFHTLTFNEGVIVSSPLLKDGRNHLFMKVNQLVAIVADQDLSIIRRNTMQATMGKHDTISGSTDKILNLVTEKIDAIYTDIENYLRKWRTIQNLLDAGLDEDMDCIFSGNNIGSWYQSLRDICDFGKVFDEPRVAFGGLVIVETKQVQSKLSVLYETFKRNLTAQFSVKFAQAIRTLGLQIETAQKRLNKRLNFNSAGRQLVFDLGDVIQISGETHEWERSILLFATIEKFISKHRFKFPPDWLYTTQLDMDFSKVQALLKEKIQLVERNKELVSSTVKHESFETSKAVRELGDEWAKARPVAGGLRPAIALQCLNDFQHKFQDLLSYGKLLNEVAKTMNIEPPFNYDMSEVMDDILNLKQVWSSVNVLWEELSQMKLTPWRDLNPQEVSSKLHNLSSSIKELPFSIRQYSAVDELREEVKRYLKVHPKVLHLSNSSLKERHWKKIMDQLCPSTKATNFTLGIVWQLNMDINFQLIQDVLDQARDERTIEESVEKIEENWSGTYFELFNYENKCRLVKNWDSVFDQCEADLEVINSMKKSLYYDTFEKEVSEWERKLNTLHSVLDIWVEVQREYIHLDGVLGKDNNEVRNLLPLEYSRFQNLSYEFISLLKQIYKYDQVIDVIMIGDIQGQMSRFSSSLKRIQKSLSEYLEKQRDLFPRFFFLGDEDLLEVIGFTKNITRINKHIKKMFGGAARINFDDTCHSIISVDSEEGETLRLVERVSLVKYPMLHEWLVELELQIQQSLRHQLCSNYEAWETFVRNGSEAEMLELISGTSGQISILSVQIIYTDWIESSISSDMNDIATRTDELIQLLTRLLKICPDAILRKKSQNLIIELLQQKQLIRTLCASNIESRKASWAVQQKFYLEKSTFEVVMKQAYSTFDYGFEYMGVPEKLAYSPLLNDCFLNMIQALSMRLGGSPVGPSGTGKTESIKALGQNLGKMVVVFCCDEQFDYSSMGRIFHGLCRVGAWGCFDEFNRLEERSLSAISSQIETIQDGLQHPSESIELSGRFLQVNPDTALFVTMNPGYAGRNELPENLKKLFRTFQMVQPDVQIIIEVLLTSITFAFAQELSVTITSFFTEIATKVSNQRHYDFGLRAIKTTLGLCGKLKYKDNTEGDKIKSKEYEIVKQSIHETVLPKLTSSDVETFMLLQEHCFPNVKISLGTTDLCLELEKICNEMGYHINSGIVQKALQLASIQRSSHGIMLSGESGSGKSTVLKMTMKALMALEGVEHTSVIISPKVFSKDHLYGKFDALTKQWTDGLFTNVFRKIQENSRGELGKRTWIVLDGDVDPIWAENLNSVLDDNRVLTLPTGERLVLPSSVSIVFETTHLENATPATISRCGMIWFDRSLVTNNDLCAGLHFRLTHSNIRLEDESLQNKSHLSSLTKELMGYVVTILTPSLIERLDARSRELDHVMYYSRERAINSLQALVINYIKSFLQKATTFKVGSMHTKEYAGKVVALAMIWAFAGDCSSEERFQFGHEMTALSDFAFLDFPEGNILDYEVGFPEAEWIPIESKVGTLNLQPQEITNPNIIVPTVDTIKHEALIYAMIEEHRPLILCGPPGSGKTMTLFKALSKSSQFDVLALNFSKESTPQSLLNSMENFCEYRRVNGGVSLCPRTNGKWVVVFCDEINLPGLDRFGTQTVISLIRQMIEQNGFWRPKDMQWVTLRNIQFVGACNSPKDPGRYELNPSFLRHVCLVQVNYPGELSLLRIYQTLNDAIFKCAPNMKPFVNQVTRASIDIYEKSKSKLVNYVYSPRELTRWSRGLFEALKSIEYKDLTQFLRLWYNEGLRLFYDRLTSDQDKQWTMDLFHSVCATHFPNVDLEACFKAPVFFSDWMTSHYQSVNSQELKRFVNERLRVYSEEEIESDLILHEEMLDHILRIDRVLKQPQGHLILVGPSSSGRTTLSRFVAWMNGIKIAQLSVKTGYSIDDFDEFLRRLLLRVVDGERICMIVDESSIVEASFIERMNVLLANAEVPGLFEGENHASLMSKCAEKSQLQGLFLDSDSELSRWFTDQISQNLHVIFTIGESQKGKGSEILSSPALFNRCVLSWMGEWSKSCLLNIASSKLNNLVLDTSRITLAEEDSEKSKSTNRGYKELVIEYLVFVHYTIKNLNFAHETNHPGKFLRLLETFITLCARKRDEADERQRHVIVGLEKLQETVIQVDKMKSFLASKEKELVTKDYEARQMLNQMLVDQNEAERKQEFSIETQAELEKQEARIFSRRETVLKELAMVEPAVLEAQRGVQNIKKQHLTEIRSMSNPPAAVKMTMESVCVLLGYRVSSWRDVQLAIRGDDFIPNIVNFNCEYQLPIELKEFMEQTYLSRPDFTFEVAHRASKACGPLLEWVRAQLAYSSILKEVGPLRDEVNMLEQRTAKTKAHLIAIDQMIKELEVKIDQCKDSYSELIRESEKIKIESAEVSQKLSRSIALVEDLEKERIRWKESIRLFDLTNEQLVGTALLCASFVSYAGALDEKGRDYLLKVWKKCLADLDIAYDETLPIVDYLMRKDDLQRWLENGLSDDNLIKTNVALLSWVEHPIIIDPTGTIVDLIVKSYPTKMLSVTAFNNEGFLNSLENSLRFGGVLVIEDGEQYNPIVDDLLRRTIHRNGGRMMVELGGKLVDYNPRFKMIMCTKEPVLDLSDFVQSRTNIVNFSITSGTLENRISNKALQVSNPELEKQRAELILARSEIATRLQNLEDELLMSLSATTESIVEDDKILGTLETLKKNGVDLSKRLENAKDVMAEVDGVREKFNSIASQCVGINRLLCSLENFSQFYRLPISGFLNLCFDVMIGNDWSDPEAIEFKMYCETYDVVSPSLAYEDKIALAMLLVILWNIIHKGSLYKDAVKYILQHLLNHETLEESFMNSFVLRNQANETNHLNEDKISAVTSAISTLVGSTNNSGAHLFETFGQFCHPLFHNLPFESKYNTEYWLEKFQFLLALSPYGFDPTFKLLEVAEMFKEKAIVVSMGSKESIDAVGKGIEKARKEPIWIIVQNVHLAPTWLAQLKVVMPELDIHPRSKLLLTSDANSRLPQVLTSQSKVLYFERETSFQKTVQESFSTIPTRLLSSPVNLHVFLLLSWFHGLITEMCRYTPFTFKNKFDVNDSDLYCGINVVEKTVRATNGQAELIPWEEIRILLSDVVYGGKISNSEDHEYLQKLCNHIFNSNSLRSDFNLIENELTAKSNEALHVPDSNTISAYTNWLESLPHDIPLSWLELEQSVKQSMTRKSNEEVIRKVLQLIDTV</sequence>
<dbReference type="GO" id="GO:0007097">
    <property type="term" value="P:nuclear migration"/>
    <property type="evidence" value="ECO:0007669"/>
    <property type="project" value="UniProtKB-ARBA"/>
</dbReference>
<dbReference type="Gene3D" id="1.10.8.720">
    <property type="entry name" value="Region D6 of dynein motor"/>
    <property type="match status" value="1"/>
</dbReference>
<dbReference type="InterPro" id="IPR043157">
    <property type="entry name" value="Dynein_AAA1S"/>
</dbReference>
<proteinExistence type="inferred from homology"/>
<evidence type="ECO:0000256" key="1">
    <source>
        <dbReference type="ARBA" id="ARBA00004245"/>
    </source>
</evidence>
<dbReference type="RefSeq" id="XP_003868749.1">
    <property type="nucleotide sequence ID" value="XM_003868701.1"/>
</dbReference>
<dbReference type="Pfam" id="PF03028">
    <property type="entry name" value="Dynein_heavy"/>
    <property type="match status" value="1"/>
</dbReference>
<dbReference type="Gene3D" id="1.10.287.2620">
    <property type="match status" value="1"/>
</dbReference>
<dbReference type="InterPro" id="IPR013602">
    <property type="entry name" value="Dynein_heavy_linker"/>
</dbReference>
<dbReference type="PANTHER" id="PTHR45703:SF36">
    <property type="entry name" value="DYNEIN HEAVY CHAIN, CYTOPLASMIC"/>
    <property type="match status" value="1"/>
</dbReference>
<comment type="similarity">
    <text evidence="2">Belongs to the dynein heavy chain family.</text>
</comment>
<dbReference type="GO" id="GO:0005524">
    <property type="term" value="F:ATP binding"/>
    <property type="evidence" value="ECO:0007669"/>
    <property type="project" value="UniProtKB-KW"/>
</dbReference>
<dbReference type="Gene3D" id="1.20.58.1120">
    <property type="match status" value="1"/>
</dbReference>
<evidence type="ECO:0000256" key="4">
    <source>
        <dbReference type="ARBA" id="ARBA00022197"/>
    </source>
</evidence>
<dbReference type="GO" id="GO:0072384">
    <property type="term" value="P:organelle transport along microtubule"/>
    <property type="evidence" value="ECO:0007669"/>
    <property type="project" value="UniProtKB-ARBA"/>
</dbReference>
<dbReference type="InterPro" id="IPR042222">
    <property type="entry name" value="Dynein_2_N"/>
</dbReference>
<dbReference type="Gene3D" id="6.10.140.1060">
    <property type="match status" value="1"/>
</dbReference>
<dbReference type="EMBL" id="HE681721">
    <property type="protein sequence ID" value="CCG25845.1"/>
    <property type="molecule type" value="Genomic_DNA"/>
</dbReference>
<dbReference type="FunFam" id="1.10.287.2620:FF:000001">
    <property type="entry name" value="Cytoplasmic dynein heavy chain 1"/>
    <property type="match status" value="1"/>
</dbReference>
<dbReference type="InterPro" id="IPR041658">
    <property type="entry name" value="AAA_lid_11"/>
</dbReference>
<dbReference type="Pfam" id="PF12780">
    <property type="entry name" value="AAA_8"/>
    <property type="match status" value="1"/>
</dbReference>
<evidence type="ECO:0000256" key="5">
    <source>
        <dbReference type="ARBA" id="ARBA00022490"/>
    </source>
</evidence>
<evidence type="ECO:0000256" key="3">
    <source>
        <dbReference type="ARBA" id="ARBA00011655"/>
    </source>
</evidence>
<dbReference type="GO" id="GO:0005874">
    <property type="term" value="C:microtubule"/>
    <property type="evidence" value="ECO:0007669"/>
    <property type="project" value="UniProtKB-KW"/>
</dbReference>
<evidence type="ECO:0000259" key="16">
    <source>
        <dbReference type="SMART" id="SM00382"/>
    </source>
</evidence>
<name>H8X2Y5_CANO9</name>
<accession>H8X2Y5</accession>
<dbReference type="FunFam" id="1.20.920.20:FF:000002">
    <property type="entry name" value="Cytoplasmic dynein 1 heavy chain"/>
    <property type="match status" value="1"/>
</dbReference>
<dbReference type="InterPro" id="IPR054354">
    <property type="entry name" value="DYNC2H1-like_lid"/>
</dbReference>
<dbReference type="PROSITE" id="PS00675">
    <property type="entry name" value="SIGMA54_INTERACT_1"/>
    <property type="match status" value="1"/>
</dbReference>
<dbReference type="Pfam" id="PF12774">
    <property type="entry name" value="AAA_6"/>
    <property type="match status" value="1"/>
</dbReference>
<dbReference type="InterPro" id="IPR004273">
    <property type="entry name" value="Dynein_heavy_D6_P-loop"/>
</dbReference>
<keyword evidence="18" id="KW-1185">Reference proteome</keyword>
<dbReference type="SUPFAM" id="SSF52540">
    <property type="entry name" value="P-loop containing nucleoside triphosphate hydrolases"/>
    <property type="match status" value="4"/>
</dbReference>
<evidence type="ECO:0000256" key="11">
    <source>
        <dbReference type="ARBA" id="ARBA00023054"/>
    </source>
</evidence>
<dbReference type="PANTHER" id="PTHR45703">
    <property type="entry name" value="DYNEIN HEAVY CHAIN"/>
    <property type="match status" value="1"/>
</dbReference>
<keyword evidence="6" id="KW-0493">Microtubule</keyword>
<dbReference type="SMART" id="SM00382">
    <property type="entry name" value="AAA"/>
    <property type="match status" value="4"/>
</dbReference>
<gene>
    <name evidence="17" type="ORF">CORT_0C04710</name>
</gene>
<evidence type="ECO:0000256" key="10">
    <source>
        <dbReference type="ARBA" id="ARBA00023017"/>
    </source>
</evidence>
<evidence type="ECO:0000256" key="9">
    <source>
        <dbReference type="ARBA" id="ARBA00022840"/>
    </source>
</evidence>
<keyword evidence="12" id="KW-0505">Motor protein</keyword>
<evidence type="ECO:0000313" key="18">
    <source>
        <dbReference type="Proteomes" id="UP000005018"/>
    </source>
</evidence>
<evidence type="ECO:0000256" key="13">
    <source>
        <dbReference type="ARBA" id="ARBA00023212"/>
    </source>
</evidence>
<dbReference type="InterPro" id="IPR042219">
    <property type="entry name" value="AAA_lid_11_sf"/>
</dbReference>
<dbReference type="Pfam" id="PF18198">
    <property type="entry name" value="AAA_lid_11"/>
    <property type="match status" value="1"/>
</dbReference>
<dbReference type="Pfam" id="PF12775">
    <property type="entry name" value="AAA_7"/>
    <property type="match status" value="1"/>
</dbReference>
<keyword evidence="5" id="KW-0963">Cytoplasm</keyword>
<dbReference type="OrthoDB" id="447173at2759"/>
<reference evidence="17 18" key="1">
    <citation type="journal article" date="2012" name="PLoS ONE">
        <title>Sequence and analysis of the genome of the pathogenic yeast Candida orthopsilosis.</title>
        <authorList>
            <person name="Riccombeni A."/>
            <person name="Vidanes G."/>
            <person name="Proux-Wera E."/>
            <person name="Wolfe K.H."/>
            <person name="Butler G."/>
        </authorList>
    </citation>
    <scope>NUCLEOTIDE SEQUENCE [LARGE SCALE GENOMIC DNA]</scope>
    <source>
        <strain evidence="17 18">Co 90-125</strain>
    </source>
</reference>
<comment type="subcellular location">
    <subcellularLocation>
        <location evidence="1">Cytoplasm</location>
        <location evidence="1">Cytoskeleton</location>
    </subcellularLocation>
</comment>
<keyword evidence="7" id="KW-0677">Repeat</keyword>
<dbReference type="InterPro" id="IPR026983">
    <property type="entry name" value="DHC"/>
</dbReference>
<dbReference type="Pfam" id="PF12781">
    <property type="entry name" value="AAA_9"/>
    <property type="match status" value="1"/>
</dbReference>
<evidence type="ECO:0000256" key="6">
    <source>
        <dbReference type="ARBA" id="ARBA00022701"/>
    </source>
</evidence>
<dbReference type="Pfam" id="PF22597">
    <property type="entry name" value="DYN_lid"/>
    <property type="match status" value="1"/>
</dbReference>
<feature type="coiled-coil region" evidence="15">
    <location>
        <begin position="3566"/>
        <end position="3628"/>
    </location>
</feature>
<dbReference type="GO" id="GO:0045505">
    <property type="term" value="F:dynein intermediate chain binding"/>
    <property type="evidence" value="ECO:0007669"/>
    <property type="project" value="InterPro"/>
</dbReference>
<evidence type="ECO:0000256" key="7">
    <source>
        <dbReference type="ARBA" id="ARBA00022737"/>
    </source>
</evidence>
<dbReference type="FunFam" id="3.40.50.300:FF:000071">
    <property type="entry name" value="Cytoplasmic dynein heavy chain 1"/>
    <property type="match status" value="1"/>
</dbReference>
<feature type="domain" description="AAA+ ATPase" evidence="16">
    <location>
        <begin position="1801"/>
        <end position="1935"/>
    </location>
</feature>
<dbReference type="Gene3D" id="3.40.50.300">
    <property type="entry name" value="P-loop containing nucleotide triphosphate hydrolases"/>
    <property type="match status" value="5"/>
</dbReference>
<protein>
    <recommendedName>
        <fullName evidence="4">Dynein heavy chain, cytoplasmic</fullName>
    </recommendedName>
    <alternativeName>
        <fullName evidence="14">Dynein heavy chain, cytosolic</fullName>
    </alternativeName>
</protein>
<dbReference type="GO" id="GO:0030286">
    <property type="term" value="C:dynein complex"/>
    <property type="evidence" value="ECO:0007669"/>
    <property type="project" value="UniProtKB-KW"/>
</dbReference>
<evidence type="ECO:0000313" key="17">
    <source>
        <dbReference type="EMBL" id="CCG25845.1"/>
    </source>
</evidence>
<evidence type="ECO:0000256" key="14">
    <source>
        <dbReference type="ARBA" id="ARBA00033439"/>
    </source>
</evidence>
<dbReference type="InterPro" id="IPR003593">
    <property type="entry name" value="AAA+_ATPase"/>
</dbReference>
<dbReference type="Gene3D" id="1.20.920.20">
    <property type="match status" value="1"/>
</dbReference>
<feature type="domain" description="AAA+ ATPase" evidence="16">
    <location>
        <begin position="2777"/>
        <end position="2942"/>
    </location>
</feature>
<dbReference type="Gene3D" id="3.20.180.20">
    <property type="entry name" value="Dynein heavy chain, N-terminal domain 2"/>
    <property type="match status" value="1"/>
</dbReference>
<keyword evidence="9" id="KW-0067">ATP-binding</keyword>
<dbReference type="InterPro" id="IPR035699">
    <property type="entry name" value="AAA_6"/>
</dbReference>
<evidence type="ECO:0000256" key="8">
    <source>
        <dbReference type="ARBA" id="ARBA00022741"/>
    </source>
</evidence>
<dbReference type="GeneID" id="14539807"/>
<evidence type="ECO:0000256" key="12">
    <source>
        <dbReference type="ARBA" id="ARBA00023175"/>
    </source>
</evidence>
<dbReference type="Gene3D" id="1.20.920.30">
    <property type="match status" value="1"/>
</dbReference>
<dbReference type="Pfam" id="PF08385">
    <property type="entry name" value="DHC_N1"/>
    <property type="match status" value="1"/>
</dbReference>
<dbReference type="InterPro" id="IPR042228">
    <property type="entry name" value="Dynein_linker_3"/>
</dbReference>
<dbReference type="eggNOG" id="KOG3595">
    <property type="taxonomic scope" value="Eukaryota"/>
</dbReference>
<dbReference type="InterPro" id="IPR024743">
    <property type="entry name" value="Dynein_HC_stalk"/>
</dbReference>
<dbReference type="CDD" id="cd00009">
    <property type="entry name" value="AAA"/>
    <property type="match status" value="1"/>
</dbReference>
<dbReference type="KEGG" id="cot:CORT_0C04710"/>
<keyword evidence="11 15" id="KW-0175">Coiled coil</keyword>
<keyword evidence="8" id="KW-0547">Nucleotide-binding</keyword>
<dbReference type="HOGENOM" id="CLU_000038_7_0_1"/>
<dbReference type="GO" id="GO:0008569">
    <property type="term" value="F:minus-end-directed microtubule motor activity"/>
    <property type="evidence" value="ECO:0007669"/>
    <property type="project" value="InterPro"/>
</dbReference>
<comment type="subunit">
    <text evidence="3">Consists of at least two heavy chains and a number of intermediate and light chains.</text>
</comment>
<dbReference type="Pfam" id="PF12777">
    <property type="entry name" value="MT"/>
    <property type="match status" value="1"/>
</dbReference>
<dbReference type="InterPro" id="IPR025662">
    <property type="entry name" value="Sigma_54_int_dom_ATP-bd_1"/>
</dbReference>
<dbReference type="Pfam" id="PF17852">
    <property type="entry name" value="Dynein_AAA_lid"/>
    <property type="match status" value="1"/>
</dbReference>
<dbReference type="InterPro" id="IPR013594">
    <property type="entry name" value="Dynein_heavy_tail"/>
</dbReference>
<evidence type="ECO:0000256" key="15">
    <source>
        <dbReference type="SAM" id="Coils"/>
    </source>
</evidence>
<dbReference type="InterPro" id="IPR024317">
    <property type="entry name" value="Dynein_heavy_chain_D4_dom"/>
</dbReference>
<dbReference type="Proteomes" id="UP000005018">
    <property type="component" value="Chromosome 3"/>
</dbReference>
<dbReference type="InterPro" id="IPR041466">
    <property type="entry name" value="Dynein_AAA5_ext"/>
</dbReference>